<dbReference type="EMBL" id="JAACXV010014439">
    <property type="protein sequence ID" value="KAF7267276.1"/>
    <property type="molecule type" value="Genomic_DNA"/>
</dbReference>
<feature type="transmembrane region" description="Helical" evidence="5">
    <location>
        <begin position="1046"/>
        <end position="1069"/>
    </location>
</feature>
<organism evidence="7 8">
    <name type="scientific">Rhynchophorus ferrugineus</name>
    <name type="common">Red palm weevil</name>
    <name type="synonym">Curculio ferrugineus</name>
    <dbReference type="NCBI Taxonomy" id="354439"/>
    <lineage>
        <taxon>Eukaryota</taxon>
        <taxon>Metazoa</taxon>
        <taxon>Ecdysozoa</taxon>
        <taxon>Arthropoda</taxon>
        <taxon>Hexapoda</taxon>
        <taxon>Insecta</taxon>
        <taxon>Pterygota</taxon>
        <taxon>Neoptera</taxon>
        <taxon>Endopterygota</taxon>
        <taxon>Coleoptera</taxon>
        <taxon>Polyphaga</taxon>
        <taxon>Cucujiformia</taxon>
        <taxon>Curculionidae</taxon>
        <taxon>Dryophthorinae</taxon>
        <taxon>Rhynchophorus</taxon>
    </lineage>
</organism>
<dbReference type="Pfam" id="PF07942">
    <property type="entry name" value="CARME"/>
    <property type="match status" value="1"/>
</dbReference>
<feature type="transmembrane region" description="Helical" evidence="5">
    <location>
        <begin position="1166"/>
        <end position="1186"/>
    </location>
</feature>
<dbReference type="GO" id="GO:0004930">
    <property type="term" value="F:G protein-coupled receptor activity"/>
    <property type="evidence" value="ECO:0007669"/>
    <property type="project" value="InterPro"/>
</dbReference>
<evidence type="ECO:0000313" key="7">
    <source>
        <dbReference type="EMBL" id="KAF7267276.1"/>
    </source>
</evidence>
<dbReference type="InterPro" id="IPR000832">
    <property type="entry name" value="GPCR_2_secretin-like"/>
</dbReference>
<evidence type="ECO:0000256" key="3">
    <source>
        <dbReference type="ARBA" id="ARBA00022989"/>
    </source>
</evidence>
<dbReference type="CDD" id="cd15040">
    <property type="entry name" value="7tmB2_Adhesion"/>
    <property type="match status" value="1"/>
</dbReference>
<keyword evidence="4 5" id="KW-0472">Membrane</keyword>
<feature type="transmembrane region" description="Helical" evidence="5">
    <location>
        <begin position="1122"/>
        <end position="1146"/>
    </location>
</feature>
<dbReference type="OrthoDB" id="10037534at2759"/>
<comment type="subcellular location">
    <subcellularLocation>
        <location evidence="1">Membrane</location>
        <topology evidence="1">Multi-pass membrane protein</topology>
    </subcellularLocation>
</comment>
<dbReference type="Gene3D" id="1.20.1070.10">
    <property type="entry name" value="Rhodopsin 7-helix transmembrane proteins"/>
    <property type="match status" value="1"/>
</dbReference>
<dbReference type="Gene3D" id="2.60.220.50">
    <property type="match status" value="1"/>
</dbReference>
<keyword evidence="3 5" id="KW-1133">Transmembrane helix</keyword>
<dbReference type="InterPro" id="IPR017981">
    <property type="entry name" value="GPCR_2-like_7TM"/>
</dbReference>
<name>A0A834HW15_RHYFE</name>
<dbReference type="AlphaFoldDB" id="A0A834HW15"/>
<feature type="transmembrane region" description="Helical" evidence="5">
    <location>
        <begin position="1081"/>
        <end position="1102"/>
    </location>
</feature>
<feature type="transmembrane region" description="Helical" evidence="5">
    <location>
        <begin position="1016"/>
        <end position="1034"/>
    </location>
</feature>
<reference evidence="7" key="1">
    <citation type="submission" date="2020-08" db="EMBL/GenBank/DDBJ databases">
        <title>Genome sequencing and assembly of the red palm weevil Rhynchophorus ferrugineus.</title>
        <authorList>
            <person name="Dias G.B."/>
            <person name="Bergman C.M."/>
            <person name="Manee M."/>
        </authorList>
    </citation>
    <scope>NUCLEOTIDE SEQUENCE</scope>
    <source>
        <strain evidence="7">AA-2017</strain>
        <tissue evidence="7">Whole larva</tissue>
    </source>
</reference>
<dbReference type="Proteomes" id="UP000625711">
    <property type="component" value="Unassembled WGS sequence"/>
</dbReference>
<comment type="caution">
    <text evidence="7">The sequence shown here is derived from an EMBL/GenBank/DDBJ whole genome shotgun (WGS) entry which is preliminary data.</text>
</comment>
<gene>
    <name evidence="7" type="ORF">GWI33_019467</name>
</gene>
<evidence type="ECO:0000259" key="6">
    <source>
        <dbReference type="PROSITE" id="PS50261"/>
    </source>
</evidence>
<feature type="transmembrane region" description="Helical" evidence="5">
    <location>
        <begin position="978"/>
        <end position="1004"/>
    </location>
</feature>
<dbReference type="SUPFAM" id="SSF81321">
    <property type="entry name" value="Family A G protein-coupled receptor-like"/>
    <property type="match status" value="1"/>
</dbReference>
<keyword evidence="8" id="KW-1185">Reference proteome</keyword>
<evidence type="ECO:0000256" key="2">
    <source>
        <dbReference type="ARBA" id="ARBA00022692"/>
    </source>
</evidence>
<evidence type="ECO:0000256" key="5">
    <source>
        <dbReference type="SAM" id="Phobius"/>
    </source>
</evidence>
<dbReference type="InterPro" id="IPR053066">
    <property type="entry name" value="ADGR_G7"/>
</dbReference>
<keyword evidence="2 5" id="KW-0812">Transmembrane</keyword>
<protein>
    <recommendedName>
        <fullName evidence="6">G-protein coupled receptors family 2 profile 2 domain-containing protein</fullName>
    </recommendedName>
</protein>
<dbReference type="Pfam" id="PF00002">
    <property type="entry name" value="7tm_2"/>
    <property type="match status" value="1"/>
</dbReference>
<dbReference type="InterPro" id="IPR029063">
    <property type="entry name" value="SAM-dependent_MTases_sf"/>
</dbReference>
<proteinExistence type="predicted"/>
<dbReference type="SMART" id="SM01296">
    <property type="entry name" value="N2227"/>
    <property type="match status" value="1"/>
</dbReference>
<feature type="transmembrane region" description="Helical" evidence="5">
    <location>
        <begin position="1198"/>
        <end position="1220"/>
    </location>
</feature>
<dbReference type="InterPro" id="IPR012901">
    <property type="entry name" value="CARME"/>
</dbReference>
<sequence>MNTEAGVREERAYFLSVIKTFKSYRDQSLKKIHSKERCVVSLPNDHKTWLEKYNADLQKLKEGIEKNSNFIPLVLEHAYTMFDNVYSNMDIIQKDDEVPLLADGLDKVQSVFKQLMRDWSSLGAAERKQCYEPIIEEIIANYPEDKFDRSQIQILVPGAGLGRLAFEIASRGFKCQGNEFNLFMLIVSFYVLNLCQNVDEYEIYPWIHQYCNNISVEDQMLTASNLVTICFEQGYGQEQCDSHCLKDITRDNVYSDVFFYDSHPQPFDSTTHCSGADWNRTLYQSMDVKENDTFRYSAKRVIPYGPYEDIIWGWSYGRSQVTKDLNISSLSTNCLVKLYESNRLIPANCSSYHRVKCVAPSSEMAQYLIPYCSACPTCRQNASICLSESDVIPTGDFAPFSPPYDVSGERRLLCPQCFNTSTCTSSVKMVLTFNERRRSLYLAIYSPECIYNHADASYVSCFTDASDDLKKPVDKNIYMYQKRNVSIVYSLYLQEFIGNYWCEARSVDVNDVTGYVSNNVTAYRRKPGNEIAAKMKIDDICSQVNCDSSVEETVREFLDLIVLKDVAKARLMKVFEFDVDSDAVILVHFSMYSPNSIERDYQMLRGVLWPLDNCELLYMKSSDHCVGEVARNLTWPTSLPHQSVLPEELCLQENGLPIYRMCGGDFLHGYDWMEVSGDCSVTELSEQTTLLQNITSQEITKDVVDNVTGIVRSGNVSVTDLFYVSQILERFSANATSDATLFDSSLDLIDGLLSTNSTLLADAQDLFNLTDAYLRAVEYVVTNRTESVKDTITIKKKRILTHSFNPLTHNVSGFLMFRNQTFRDIRNFTDVEDWTDVDLALCLSDEDIRDVIAAGNASVVAVVYLNSAFFHSGNVSVAPNIVVNLNIPNYDNYLRNDVPMLVRVASLTRTISTCAFWDYGDASQPKKGAWSDLGGLYGGQFVNDSELQLCSYSHLTHLALLIGDRISDAVAIDSTTNAALSVITATGSILSCFGIAGIFVTALAFKSWRSKAGTQILLHLSVAILLEIVFMYVNDTWHLNCTATGFVLHYVVLCKFCWMLVYAFCQYMRFVRVLGPLPDQLVLKSAVVGWGVGLMPSMAVLLADPQSYNSDIRFCYPTGLSLYLGVYLPVLFILSVNLAVFCKILVDINKGQFEKGRTNTARSQHIKLAVLLCSVLGIPWIIGFLFNVLPVGTVKTVFIYIFTISSVLQGFVMFLFYVVFNPETKSFWDKIVLNKAKATSKGGTSMSLVS</sequence>
<dbReference type="SUPFAM" id="SSF53335">
    <property type="entry name" value="S-adenosyl-L-methionine-dependent methyltransferases"/>
    <property type="match status" value="1"/>
</dbReference>
<evidence type="ECO:0000256" key="4">
    <source>
        <dbReference type="ARBA" id="ARBA00023136"/>
    </source>
</evidence>
<accession>A0A834HW15</accession>
<dbReference type="PANTHER" id="PTHR47767:SF1">
    <property type="entry name" value="ADHESION G PROTEIN-COUPLED RECEPTOR G7"/>
    <property type="match status" value="1"/>
</dbReference>
<dbReference type="PROSITE" id="PS50261">
    <property type="entry name" value="G_PROTEIN_RECEP_F2_4"/>
    <property type="match status" value="1"/>
</dbReference>
<feature type="domain" description="G-protein coupled receptors family 2 profile 2" evidence="6">
    <location>
        <begin position="980"/>
        <end position="1221"/>
    </location>
</feature>
<dbReference type="InterPro" id="IPR046338">
    <property type="entry name" value="GAIN_dom_sf"/>
</dbReference>
<dbReference type="GO" id="GO:0007166">
    <property type="term" value="P:cell surface receptor signaling pathway"/>
    <property type="evidence" value="ECO:0007669"/>
    <property type="project" value="InterPro"/>
</dbReference>
<dbReference type="GO" id="GO:0016020">
    <property type="term" value="C:membrane"/>
    <property type="evidence" value="ECO:0007669"/>
    <property type="project" value="UniProtKB-SubCell"/>
</dbReference>
<dbReference type="PANTHER" id="PTHR47767">
    <property type="entry name" value="ADHESION G PROTEIN-COUPLED RECEPTOR G7"/>
    <property type="match status" value="1"/>
</dbReference>
<dbReference type="GO" id="GO:0008757">
    <property type="term" value="F:S-adenosylmethionine-dependent methyltransferase activity"/>
    <property type="evidence" value="ECO:0007669"/>
    <property type="project" value="InterPro"/>
</dbReference>
<evidence type="ECO:0000313" key="8">
    <source>
        <dbReference type="Proteomes" id="UP000625711"/>
    </source>
</evidence>
<evidence type="ECO:0000256" key="1">
    <source>
        <dbReference type="ARBA" id="ARBA00004141"/>
    </source>
</evidence>